<dbReference type="Proteomes" id="UP000282311">
    <property type="component" value="Unassembled WGS sequence"/>
</dbReference>
<keyword evidence="3" id="KW-0805">Transcription regulation</keyword>
<evidence type="ECO:0000256" key="4">
    <source>
        <dbReference type="ARBA" id="ARBA00023163"/>
    </source>
</evidence>
<evidence type="ECO:0000259" key="7">
    <source>
        <dbReference type="PROSITE" id="PS50113"/>
    </source>
</evidence>
<reference evidence="8 9" key="1">
    <citation type="journal article" date="2007" name="Int. J. Syst. Evol. Microbiol.">
        <title>Paenibacillus ginsengarvi sp. nov., isolated from soil from ginseng cultivation.</title>
        <authorList>
            <person name="Yoon M.H."/>
            <person name="Ten L.N."/>
            <person name="Im W.T."/>
        </authorList>
    </citation>
    <scope>NUCLEOTIDE SEQUENCE [LARGE SCALE GENOMIC DNA]</scope>
    <source>
        <strain evidence="8 9">KCTC 13059</strain>
    </source>
</reference>
<dbReference type="NCBIfam" id="TIGR00229">
    <property type="entry name" value="sensory_box"/>
    <property type="match status" value="1"/>
</dbReference>
<dbReference type="SMART" id="SM00091">
    <property type="entry name" value="PAS"/>
    <property type="match status" value="1"/>
</dbReference>
<sequence>MVKYESIPFHTRFLPVRTGSTIGELASCLRSGEPALSVVDSDVCLFTSDDLPLLQTFPSEDALDAWQRTNRHLASLVLLYDETLSLGTLLPRLREVRSRPILFRNGEGSFIGYTTLTDLLEYAAMEQQRGAAYFAALAETVTDAVTIVDQQGKVMLWNTAAESMYSLPRSDVEGQDIGSLFKKENLMVLGILDEGRVVRGAYHRSRDDKHVLINVSPVRDASGRIIGGIAAEQDISQLVRLNDQLTSPDNAPSGADELFASLKAKGSAIANVMDMAEKVAGSDVPVLLVGESGVGKQQLAKWIHQAGPRSSEPFLAVHCGITPAGLLEAELFGYQGGTFTGTVSGQPGKLEEANDGTLFISEIERLSPELQAKLYHTLKQYTVVRQGGFEPIPVRARLLLATTANLEVLAEQGEFRSDLYYMLQAMSIRIPPLRERTEDIPALSRMLLARYAERYRKPVPALSPEVFIAFSRYKWPGNMHELSNVIERCVILSDGEIVTPDHLPASLHNDRQTLPDVPADDDSYTDADIDIHAIREALAKTAGNKSAAAKQLGISRGTLYNKLKEAGQETS</sequence>
<dbReference type="PROSITE" id="PS00675">
    <property type="entry name" value="SIGMA54_INTERACT_1"/>
    <property type="match status" value="1"/>
</dbReference>
<dbReference type="InterPro" id="IPR000014">
    <property type="entry name" value="PAS"/>
</dbReference>
<dbReference type="GO" id="GO:0006355">
    <property type="term" value="P:regulation of DNA-templated transcription"/>
    <property type="evidence" value="ECO:0007669"/>
    <property type="project" value="InterPro"/>
</dbReference>
<dbReference type="Pfam" id="PF02954">
    <property type="entry name" value="HTH_8"/>
    <property type="match status" value="1"/>
</dbReference>
<dbReference type="RefSeq" id="WP_120747671.1">
    <property type="nucleotide sequence ID" value="NZ_RBAH01000008.1"/>
</dbReference>
<dbReference type="PROSITE" id="PS50113">
    <property type="entry name" value="PAC"/>
    <property type="match status" value="1"/>
</dbReference>
<dbReference type="InterPro" id="IPR009057">
    <property type="entry name" value="Homeodomain-like_sf"/>
</dbReference>
<dbReference type="InterPro" id="IPR000700">
    <property type="entry name" value="PAS-assoc_C"/>
</dbReference>
<dbReference type="CDD" id="cd00130">
    <property type="entry name" value="PAS"/>
    <property type="match status" value="1"/>
</dbReference>
<accession>A0A3B0CEB6</accession>
<dbReference type="OrthoDB" id="9771372at2"/>
<keyword evidence="1" id="KW-0547">Nucleotide-binding</keyword>
<evidence type="ECO:0000313" key="9">
    <source>
        <dbReference type="Proteomes" id="UP000282311"/>
    </source>
</evidence>
<evidence type="ECO:0000259" key="6">
    <source>
        <dbReference type="PROSITE" id="PS50112"/>
    </source>
</evidence>
<feature type="domain" description="PAS" evidence="6">
    <location>
        <begin position="130"/>
        <end position="185"/>
    </location>
</feature>
<dbReference type="SUPFAM" id="SSF46689">
    <property type="entry name" value="Homeodomain-like"/>
    <property type="match status" value="1"/>
</dbReference>
<dbReference type="InterPro" id="IPR025662">
    <property type="entry name" value="Sigma_54_int_dom_ATP-bd_1"/>
</dbReference>
<name>A0A3B0CEB6_9BACL</name>
<evidence type="ECO:0000256" key="1">
    <source>
        <dbReference type="ARBA" id="ARBA00022741"/>
    </source>
</evidence>
<dbReference type="PANTHER" id="PTHR32071">
    <property type="entry name" value="TRANSCRIPTIONAL REGULATORY PROTEIN"/>
    <property type="match status" value="1"/>
</dbReference>
<dbReference type="Gene3D" id="1.10.8.60">
    <property type="match status" value="1"/>
</dbReference>
<dbReference type="Gene3D" id="3.30.450.20">
    <property type="entry name" value="PAS domain"/>
    <property type="match status" value="1"/>
</dbReference>
<dbReference type="Pfam" id="PF00158">
    <property type="entry name" value="Sigma54_activat"/>
    <property type="match status" value="1"/>
</dbReference>
<dbReference type="GO" id="GO:0005524">
    <property type="term" value="F:ATP binding"/>
    <property type="evidence" value="ECO:0007669"/>
    <property type="project" value="UniProtKB-KW"/>
</dbReference>
<keyword evidence="2" id="KW-0067">ATP-binding</keyword>
<keyword evidence="9" id="KW-1185">Reference proteome</keyword>
<keyword evidence="4" id="KW-0804">Transcription</keyword>
<dbReference type="GO" id="GO:0043565">
    <property type="term" value="F:sequence-specific DNA binding"/>
    <property type="evidence" value="ECO:0007669"/>
    <property type="project" value="InterPro"/>
</dbReference>
<comment type="caution">
    <text evidence="8">The sequence shown here is derived from an EMBL/GenBank/DDBJ whole genome shotgun (WGS) entry which is preliminary data.</text>
</comment>
<dbReference type="Gene3D" id="3.40.50.300">
    <property type="entry name" value="P-loop containing nucleotide triphosphate hydrolases"/>
    <property type="match status" value="1"/>
</dbReference>
<dbReference type="InterPro" id="IPR002197">
    <property type="entry name" value="HTH_Fis"/>
</dbReference>
<dbReference type="InterPro" id="IPR035965">
    <property type="entry name" value="PAS-like_dom_sf"/>
</dbReference>
<feature type="domain" description="Sigma-54 factor interaction" evidence="5">
    <location>
        <begin position="262"/>
        <end position="491"/>
    </location>
</feature>
<dbReference type="Gene3D" id="1.10.10.60">
    <property type="entry name" value="Homeodomain-like"/>
    <property type="match status" value="1"/>
</dbReference>
<dbReference type="PRINTS" id="PR01590">
    <property type="entry name" value="HTHFIS"/>
</dbReference>
<dbReference type="CDD" id="cd00009">
    <property type="entry name" value="AAA"/>
    <property type="match status" value="1"/>
</dbReference>
<dbReference type="InterPro" id="IPR058031">
    <property type="entry name" value="AAA_lid_NorR"/>
</dbReference>
<feature type="domain" description="PAC" evidence="7">
    <location>
        <begin position="191"/>
        <end position="247"/>
    </location>
</feature>
<dbReference type="PROSITE" id="PS50045">
    <property type="entry name" value="SIGMA54_INTERACT_4"/>
    <property type="match status" value="1"/>
</dbReference>
<dbReference type="Pfam" id="PF13426">
    <property type="entry name" value="PAS_9"/>
    <property type="match status" value="1"/>
</dbReference>
<dbReference type="SUPFAM" id="SSF55785">
    <property type="entry name" value="PYP-like sensor domain (PAS domain)"/>
    <property type="match status" value="1"/>
</dbReference>
<dbReference type="PROSITE" id="PS50112">
    <property type="entry name" value="PAS"/>
    <property type="match status" value="1"/>
</dbReference>
<proteinExistence type="predicted"/>
<dbReference type="InterPro" id="IPR027417">
    <property type="entry name" value="P-loop_NTPase"/>
</dbReference>
<protein>
    <submittedName>
        <fullName evidence="8">PAS domain S-box protein</fullName>
    </submittedName>
</protein>
<dbReference type="InterPro" id="IPR002078">
    <property type="entry name" value="Sigma_54_int"/>
</dbReference>
<organism evidence="8 9">
    <name type="scientific">Paenibacillus ginsengarvi</name>
    <dbReference type="NCBI Taxonomy" id="400777"/>
    <lineage>
        <taxon>Bacteria</taxon>
        <taxon>Bacillati</taxon>
        <taxon>Bacillota</taxon>
        <taxon>Bacilli</taxon>
        <taxon>Bacillales</taxon>
        <taxon>Paenibacillaceae</taxon>
        <taxon>Paenibacillus</taxon>
    </lineage>
</organism>
<dbReference type="Pfam" id="PF25601">
    <property type="entry name" value="AAA_lid_14"/>
    <property type="match status" value="1"/>
</dbReference>
<gene>
    <name evidence="8" type="ORF">D7M11_13080</name>
</gene>
<evidence type="ECO:0000256" key="2">
    <source>
        <dbReference type="ARBA" id="ARBA00022840"/>
    </source>
</evidence>
<dbReference type="EMBL" id="RBAH01000008">
    <property type="protein sequence ID" value="RKN84415.1"/>
    <property type="molecule type" value="Genomic_DNA"/>
</dbReference>
<dbReference type="AlphaFoldDB" id="A0A3B0CEB6"/>
<evidence type="ECO:0000259" key="5">
    <source>
        <dbReference type="PROSITE" id="PS50045"/>
    </source>
</evidence>
<dbReference type="SUPFAM" id="SSF52540">
    <property type="entry name" value="P-loop containing nucleoside triphosphate hydrolases"/>
    <property type="match status" value="1"/>
</dbReference>
<evidence type="ECO:0000256" key="3">
    <source>
        <dbReference type="ARBA" id="ARBA00023015"/>
    </source>
</evidence>
<evidence type="ECO:0000313" key="8">
    <source>
        <dbReference type="EMBL" id="RKN84415.1"/>
    </source>
</evidence>